<dbReference type="Pfam" id="PF02260">
    <property type="entry name" value="FATC"/>
    <property type="match status" value="1"/>
</dbReference>
<dbReference type="SMART" id="SM01343">
    <property type="entry name" value="FATC"/>
    <property type="match status" value="1"/>
</dbReference>
<dbReference type="FunFam" id="1.10.1070.11:FF:000039">
    <property type="entry name" value="Serine/threonine-protein kinase TOR"/>
    <property type="match status" value="1"/>
</dbReference>
<evidence type="ECO:0000256" key="5">
    <source>
        <dbReference type="RuleBase" id="RU364109"/>
    </source>
</evidence>
<evidence type="ECO:0000256" key="2">
    <source>
        <dbReference type="ARBA" id="ARBA00022741"/>
    </source>
</evidence>
<evidence type="ECO:0000256" key="3">
    <source>
        <dbReference type="ARBA" id="ARBA00022777"/>
    </source>
</evidence>
<dbReference type="InterPro" id="IPR026683">
    <property type="entry name" value="TOR_cat"/>
</dbReference>
<keyword evidence="5" id="KW-0723">Serine/threonine-protein kinase</keyword>
<dbReference type="InterPro" id="IPR011009">
    <property type="entry name" value="Kinase-like_dom_sf"/>
</dbReference>
<sequence length="2364" mass="270650">MTSFQVSDLVAGLKSRHAETRHKAIRELLHFTKTDLREMSQEALTQVLDDFNQQIHALTSSYDNNEKKAGILTIVCLIGGDTETTKSRNIRYAYYLRNVFPTTDLNVLELGAKTMGRLAITLGIKRGEYVESELKRAYEWLAEERNEGKRLSAVMILRELAISMPSYFFQHVNGFFNYIMIPLRDPKEQIRDAAAKALRAALVVTSQREMPEQSNKAHWYIQCYEQSMLSFAEQPGRERGLSRDDHVHGALLILNELLRCSNATWEKKYTTLMQKLDSEQDPSDDMTSLGSKVQNSWTAQNFPDEKSQNTLVYESSICKNLIAEHYEKICLDVMAQQISRAHNVHQMLLLMIPRLAAFNREAFAKRHLKSTINHLITFLRGREKEKAMAFTTLGLICVAVESDVQQYLGRIIEIIKLTLPLKETPKKRNGSDTPLFNCVTLLGFAMKEDVANEVKELLDPMCATGLSPQLTTCFKELSQNLPSLKKEITDRLLNMLSLILRKKPYAPSNGENQIVQMFTTAMLVEPHDASKLVLALRTLGSFDFEWNNTLMSFIRRCTDHYLLSEQHDIRIEAVKTASKLLIKAVERCAQTNSRTLTVLVDESLGKLLSVGRSDFDHEVRYRVLEIFTNPIFDRYLAVEEHLNCLFVAINDSNNDVSELALCLVGRLSNINPSYTIPTLRQLFVQVLMELQHSESTRNKEQALRMVNNIISHAPRITRQFVDTILDVLVPKLKAESDNPTMVSTILKAIGDLAEVNGGGNALNRWLPELMSIQIDILSDPNQLEKRSVALWSFGQVVGATGHVVSPYMEYPHLMDMLLTFLKTEQQPRERRETIRVLGLLGALDPYKHKVNQGLIDFQTVSTLIPVSDSTSENIDANVSEMVVNMSPLILDEFYPAIVLTSLMRMLRDPMLTQHHTSVVHSVTFIFQSLGIKCVPYISRVTPCLLNVIRTTDNSTFREFLLTQLAQLISVVKIQIRNYLEDIFDIIKDYWTPNSQLQPTLIMLVEHITVAIGPEFKVYLRKILPNILRVLKYDNSKDKVLTEKLLLTIQKFENNLDDVLLSIVPAVTALFDGRNIPLSISKLAMETIEHLSMYLYFRPYSAVIIQALAKVLDNNPSLRQTAMNTLCALIVQLGREYIDYIPSVDRILMKHKIQCPNYIVLVVGPGDTQTIQKLTLNVSNLRKCWSIKNIVSKEDWMEWLRQLSVAFLTESNSPAIRACSSLAQNYPQLASELFNAAFMSCWTELDDKSRKELVQSLEHALTVPDTPELALAVLNLAEFLEHCEKGSLPIPIKLLGDTAINCRAYAKALYYKEQEYKRNPSKQVIEALIHINNKLQRNEASNGLLEKVITQKKNGETSLNVHVRWYEKLHNWDQALELYSKKLEVEPQDEDSKLGMMRCLEALGEWRKIYNITTEQWDNITDENRKKSAKIAAAASWGLQEWDSMRKYVEFISEDSQEGAFYRAILAIHEGHWQESRHYIDSARSLLDVELSAVVGESYQRAYGALVNAQLLTELEEVVTYKLVDERRNPIRKCWWLRLQGGQRLVDDWRKMLQIRSLVMSPREDFQTWLKFASLCRKTGAINQAHKIVLSILGSDPITNPDVLLRMQDPRIVLAYSKNLWEAGNKRYAYDVLQRFLDNSEADNEEHCRLLARCHLKLGSWCESLQEINELSIPEILRNYAAATYLAPDWYKACHAWACMSFETVLFYKQQDNISESSIAGGSGEKKVSRADFINPHTIPAIEGFFKSISLSNGSALQDTLRLLTLWFDHGHHPAIYDALFEGIRQIDVKIWLQVIPQLIARIDSPRSLVAKLVHILLIDIGKLHPQALVYPLTVATKSSFVTRKTAANYILKTMCAHSQNLVNEAAIISEELIKVAILWHDQVFIALDEASSLGCLIFRELPKPMQIKSSRTYNLKIFQESGENRYLNEAWDLYYHVVRRIASQFRSLTSLELQYVSKRLHTCKDYELAVPGSYVPNEKVIRISHIHSHLQVIKSKQRPRRLTIQGSDGKQYMFLLKGHEDLRQDERVMQLFGLVNTLLQADTNTYRHDLAIQRYAVIPLSPNSGLIGWVPQCDTLYNLISDYRDKKSNKMALSTEQQIMLRMASDYQKLMLKHKVEVFEYTLSQTPGNDLARLLWLKSPSAEAWFERRTNYTRSLAVMSMVGYILGLGDRHPSNIMLHRVTGKVLHIDFGDCFEVTQSRDKFPEKIPFRLTRMLISAMEVTGIEGTYRSTCESVMHVLHKHRDSVMAVLEAFVYDPLLNWRLVDNDHHSLTESTFSSDIDSSYTLPSRSRNHLHYESLEIPPEANLNKRALSILNRIRDKLTGRDFPHVEAVVSVPKQVDLLIKQATNNENLCQCYIGWCPYW</sequence>
<dbReference type="InterPro" id="IPR050517">
    <property type="entry name" value="DDR_Repair_Kinase"/>
</dbReference>
<evidence type="ECO:0000256" key="1">
    <source>
        <dbReference type="ARBA" id="ARBA00022679"/>
    </source>
</evidence>
<dbReference type="InterPro" id="IPR024585">
    <property type="entry name" value="mTOR_dom"/>
</dbReference>
<gene>
    <name evidence="9" type="ORF">HF086_010012</name>
</gene>
<dbReference type="GO" id="GO:0005634">
    <property type="term" value="C:nucleus"/>
    <property type="evidence" value="ECO:0007669"/>
    <property type="project" value="TreeGrafter"/>
</dbReference>
<dbReference type="InterPro" id="IPR011990">
    <property type="entry name" value="TPR-like_helical_dom_sf"/>
</dbReference>
<dbReference type="Pfam" id="PF23593">
    <property type="entry name" value="HEAT_ATR"/>
    <property type="match status" value="1"/>
</dbReference>
<evidence type="ECO:0000256" key="4">
    <source>
        <dbReference type="ARBA" id="ARBA00022840"/>
    </source>
</evidence>
<dbReference type="Pfam" id="PF02259">
    <property type="entry name" value="FAT"/>
    <property type="match status" value="1"/>
</dbReference>
<evidence type="ECO:0000259" key="7">
    <source>
        <dbReference type="PROSITE" id="PS51189"/>
    </source>
</evidence>
<keyword evidence="3 5" id="KW-0418">Kinase</keyword>
<evidence type="ECO:0000259" key="6">
    <source>
        <dbReference type="PROSITE" id="PS50290"/>
    </source>
</evidence>
<dbReference type="PROSITE" id="PS00916">
    <property type="entry name" value="PI3_4_KINASE_2"/>
    <property type="match status" value="1"/>
</dbReference>
<feature type="domain" description="PI3K/PI4K catalytic" evidence="6">
    <location>
        <begin position="1986"/>
        <end position="2306"/>
    </location>
</feature>
<dbReference type="GO" id="GO:0044877">
    <property type="term" value="F:protein-containing complex binding"/>
    <property type="evidence" value="ECO:0007669"/>
    <property type="project" value="InterPro"/>
</dbReference>
<dbReference type="Pfam" id="PF00454">
    <property type="entry name" value="PI3_PI4_kinase"/>
    <property type="match status" value="1"/>
</dbReference>
<evidence type="ECO:0000259" key="8">
    <source>
        <dbReference type="PROSITE" id="PS51190"/>
    </source>
</evidence>
<dbReference type="SUPFAM" id="SSF48371">
    <property type="entry name" value="ARM repeat"/>
    <property type="match status" value="2"/>
</dbReference>
<dbReference type="PANTHER" id="PTHR11139:SF9">
    <property type="entry name" value="SERINE_THREONINE-PROTEIN KINASE MTOR"/>
    <property type="match status" value="1"/>
</dbReference>
<keyword evidence="4 5" id="KW-0067">ATP-binding</keyword>
<dbReference type="Gene3D" id="3.30.1010.10">
    <property type="entry name" value="Phosphatidylinositol 3-kinase Catalytic Subunit, Chain A, domain 4"/>
    <property type="match status" value="1"/>
</dbReference>
<dbReference type="SMART" id="SM00146">
    <property type="entry name" value="PI3Kc"/>
    <property type="match status" value="1"/>
</dbReference>
<dbReference type="Gene3D" id="1.25.10.10">
    <property type="entry name" value="Leucine-rich Repeat Variant"/>
    <property type="match status" value="4"/>
</dbReference>
<dbReference type="GO" id="GO:0016242">
    <property type="term" value="P:negative regulation of macroautophagy"/>
    <property type="evidence" value="ECO:0007669"/>
    <property type="project" value="TreeGrafter"/>
</dbReference>
<dbReference type="PROSITE" id="PS50290">
    <property type="entry name" value="PI3_4_KINASE_3"/>
    <property type="match status" value="1"/>
</dbReference>
<dbReference type="EMBL" id="JACEFF010000322">
    <property type="protein sequence ID" value="KAH9639605.1"/>
    <property type="molecule type" value="Genomic_DNA"/>
</dbReference>
<dbReference type="InterPro" id="IPR016024">
    <property type="entry name" value="ARM-type_fold"/>
</dbReference>
<dbReference type="PROSITE" id="PS51190">
    <property type="entry name" value="FATC"/>
    <property type="match status" value="1"/>
</dbReference>
<feature type="domain" description="FATC" evidence="8">
    <location>
        <begin position="2332"/>
        <end position="2364"/>
    </location>
</feature>
<dbReference type="Gene3D" id="1.25.40.10">
    <property type="entry name" value="Tetratricopeptide repeat domain"/>
    <property type="match status" value="1"/>
</dbReference>
<dbReference type="PROSITE" id="PS00915">
    <property type="entry name" value="PI3_4_KINASE_1"/>
    <property type="match status" value="1"/>
</dbReference>
<evidence type="ECO:0000313" key="9">
    <source>
        <dbReference type="EMBL" id="KAH9639605.1"/>
    </source>
</evidence>
<dbReference type="GO" id="GO:0005737">
    <property type="term" value="C:cytoplasm"/>
    <property type="evidence" value="ECO:0007669"/>
    <property type="project" value="TreeGrafter"/>
</dbReference>
<dbReference type="SMART" id="SM01346">
    <property type="entry name" value="DUF3385"/>
    <property type="match status" value="1"/>
</dbReference>
<dbReference type="InterPro" id="IPR003152">
    <property type="entry name" value="FATC_dom"/>
</dbReference>
<dbReference type="InterPro" id="IPR014009">
    <property type="entry name" value="PIK_FAT"/>
</dbReference>
<dbReference type="GO" id="GO:0004674">
    <property type="term" value="F:protein serine/threonine kinase activity"/>
    <property type="evidence" value="ECO:0007669"/>
    <property type="project" value="UniProtKB-KW"/>
</dbReference>
<keyword evidence="1 5" id="KW-0808">Transferase</keyword>
<dbReference type="SUPFAM" id="SSF56112">
    <property type="entry name" value="Protein kinase-like (PK-like)"/>
    <property type="match status" value="1"/>
</dbReference>
<dbReference type="CDD" id="cd05169">
    <property type="entry name" value="PIKKc_TOR"/>
    <property type="match status" value="1"/>
</dbReference>
<comment type="similarity">
    <text evidence="5">Belongs to the PI3/PI4-kinase family.</text>
</comment>
<dbReference type="InterPro" id="IPR000403">
    <property type="entry name" value="PI3/4_kinase_cat_dom"/>
</dbReference>
<dbReference type="InterPro" id="IPR018936">
    <property type="entry name" value="PI3/4_kinase_CS"/>
</dbReference>
<dbReference type="FunFam" id="3.30.1010.10:FF:000004">
    <property type="entry name" value="Serine/threonine-protein kinase TOR"/>
    <property type="match status" value="1"/>
</dbReference>
<dbReference type="GO" id="GO:0005524">
    <property type="term" value="F:ATP binding"/>
    <property type="evidence" value="ECO:0007669"/>
    <property type="project" value="UniProtKB-KW"/>
</dbReference>
<protein>
    <recommendedName>
        <fullName evidence="5">Serine/threonine-protein kinase TOR</fullName>
        <ecNumber evidence="5">2.7.11.1</ecNumber>
    </recommendedName>
</protein>
<comment type="catalytic activity">
    <reaction evidence="5">
        <text>L-threonyl-[protein] + ATP = O-phospho-L-threonyl-[protein] + ADP + H(+)</text>
        <dbReference type="Rhea" id="RHEA:46608"/>
        <dbReference type="Rhea" id="RHEA-COMP:11060"/>
        <dbReference type="Rhea" id="RHEA-COMP:11605"/>
        <dbReference type="ChEBI" id="CHEBI:15378"/>
        <dbReference type="ChEBI" id="CHEBI:30013"/>
        <dbReference type="ChEBI" id="CHEBI:30616"/>
        <dbReference type="ChEBI" id="CHEBI:61977"/>
        <dbReference type="ChEBI" id="CHEBI:456216"/>
        <dbReference type="EC" id="2.7.11.1"/>
    </reaction>
</comment>
<dbReference type="Proteomes" id="UP000814243">
    <property type="component" value="Unassembled WGS sequence"/>
</dbReference>
<dbReference type="PANTHER" id="PTHR11139">
    <property type="entry name" value="ATAXIA TELANGIECTASIA MUTATED ATM -RELATED"/>
    <property type="match status" value="1"/>
</dbReference>
<dbReference type="GO" id="GO:0031931">
    <property type="term" value="C:TORC1 complex"/>
    <property type="evidence" value="ECO:0007669"/>
    <property type="project" value="TreeGrafter"/>
</dbReference>
<comment type="caution">
    <text evidence="9">The sequence shown here is derived from an EMBL/GenBank/DDBJ whole genome shotgun (WGS) entry which is preliminary data.</text>
</comment>
<dbReference type="InterPro" id="IPR003151">
    <property type="entry name" value="PIK-rel_kinase_FAT"/>
</dbReference>
<dbReference type="GO" id="GO:0031932">
    <property type="term" value="C:TORC2 complex"/>
    <property type="evidence" value="ECO:0007669"/>
    <property type="project" value="TreeGrafter"/>
</dbReference>
<proteinExistence type="inferred from homology"/>
<dbReference type="InterPro" id="IPR057564">
    <property type="entry name" value="HEAT_ATR"/>
</dbReference>
<dbReference type="InterPro" id="IPR036738">
    <property type="entry name" value="FRB_sf"/>
</dbReference>
<dbReference type="InterPro" id="IPR036940">
    <property type="entry name" value="PI3/4_kinase_cat_sf"/>
</dbReference>
<accession>A0A922SJ66</accession>
<dbReference type="SUPFAM" id="SSF47212">
    <property type="entry name" value="FKBP12-rapamycin-binding domain of FKBP-rapamycin-associated protein (FRAP)"/>
    <property type="match status" value="1"/>
</dbReference>
<dbReference type="EC" id="2.7.11.1" evidence="5"/>
<dbReference type="PROSITE" id="PS51189">
    <property type="entry name" value="FAT"/>
    <property type="match status" value="1"/>
</dbReference>
<organism evidence="9 10">
    <name type="scientific">Spodoptera exigua</name>
    <name type="common">Beet armyworm</name>
    <name type="synonym">Noctua fulgens</name>
    <dbReference type="NCBI Taxonomy" id="7107"/>
    <lineage>
        <taxon>Eukaryota</taxon>
        <taxon>Metazoa</taxon>
        <taxon>Ecdysozoa</taxon>
        <taxon>Arthropoda</taxon>
        <taxon>Hexapoda</taxon>
        <taxon>Insecta</taxon>
        <taxon>Pterygota</taxon>
        <taxon>Neoptera</taxon>
        <taxon>Endopterygota</taxon>
        <taxon>Lepidoptera</taxon>
        <taxon>Glossata</taxon>
        <taxon>Ditrysia</taxon>
        <taxon>Noctuoidea</taxon>
        <taxon>Noctuidae</taxon>
        <taxon>Amphipyrinae</taxon>
        <taxon>Spodoptera</taxon>
    </lineage>
</organism>
<feature type="domain" description="FAT" evidence="7">
    <location>
        <begin position="1293"/>
        <end position="1838"/>
    </location>
</feature>
<name>A0A922SJ66_SPOEX</name>
<reference evidence="9" key="1">
    <citation type="journal article" date="2021" name="G3 (Bethesda)">
        <title>Genome and transcriptome analysis of the beet armyworm Spodoptera exigua reveals targets for pest control. .</title>
        <authorList>
            <person name="Simon S."/>
            <person name="Breeschoten T."/>
            <person name="Jansen H.J."/>
            <person name="Dirks R.P."/>
            <person name="Schranz M.E."/>
            <person name="Ros V.I.D."/>
        </authorList>
    </citation>
    <scope>NUCLEOTIDE SEQUENCE</scope>
    <source>
        <strain evidence="9">TB_SE_WUR_2020</strain>
    </source>
</reference>
<dbReference type="GO" id="GO:0038202">
    <property type="term" value="P:TORC1 signaling"/>
    <property type="evidence" value="ECO:0007669"/>
    <property type="project" value="TreeGrafter"/>
</dbReference>
<dbReference type="Pfam" id="PF11865">
    <property type="entry name" value="mTOR_dom"/>
    <property type="match status" value="1"/>
</dbReference>
<keyword evidence="2 5" id="KW-0547">Nucleotide-binding</keyword>
<dbReference type="InterPro" id="IPR011989">
    <property type="entry name" value="ARM-like"/>
</dbReference>
<dbReference type="Gene3D" id="1.10.1070.11">
    <property type="entry name" value="Phosphatidylinositol 3-/4-kinase, catalytic domain"/>
    <property type="match status" value="1"/>
</dbReference>
<dbReference type="SMART" id="SM01345">
    <property type="entry name" value="Rapamycin_bind"/>
    <property type="match status" value="1"/>
</dbReference>
<evidence type="ECO:0000313" key="10">
    <source>
        <dbReference type="Proteomes" id="UP000814243"/>
    </source>
</evidence>